<sequence length="146" mass="16332">MYSRHPSRILHVDGDTFFASCEVALDASLSGKPVWVGGGRRGDGIVIAANREAKRFGIHTGMACFKAKHVCPHGVLARPQYDEYRRLSREMFQIMEEYTPTLVPMSIDEGFLDLTTMGSHVWRDTTPANYVNGLRARIHKEVGVPV</sequence>
<feature type="non-terminal residue" evidence="2">
    <location>
        <position position="146"/>
    </location>
</feature>
<dbReference type="Gene3D" id="3.30.70.270">
    <property type="match status" value="1"/>
</dbReference>
<protein>
    <recommendedName>
        <fullName evidence="1">UmuC domain-containing protein</fullName>
    </recommendedName>
</protein>
<evidence type="ECO:0000313" key="2">
    <source>
        <dbReference type="EMBL" id="SVB86261.1"/>
    </source>
</evidence>
<dbReference type="GO" id="GO:0042276">
    <property type="term" value="P:error-prone translesion synthesis"/>
    <property type="evidence" value="ECO:0007669"/>
    <property type="project" value="TreeGrafter"/>
</dbReference>
<reference evidence="2" key="1">
    <citation type="submission" date="2018-05" db="EMBL/GenBank/DDBJ databases">
        <authorList>
            <person name="Lanie J.A."/>
            <person name="Ng W.-L."/>
            <person name="Kazmierczak K.M."/>
            <person name="Andrzejewski T.M."/>
            <person name="Davidsen T.M."/>
            <person name="Wayne K.J."/>
            <person name="Tettelin H."/>
            <person name="Glass J.I."/>
            <person name="Rusch D."/>
            <person name="Podicherti R."/>
            <person name="Tsui H.-C.T."/>
            <person name="Winkler M.E."/>
        </authorList>
    </citation>
    <scope>NUCLEOTIDE SEQUENCE</scope>
</reference>
<dbReference type="GO" id="GO:0006281">
    <property type="term" value="P:DNA repair"/>
    <property type="evidence" value="ECO:0007669"/>
    <property type="project" value="InterPro"/>
</dbReference>
<dbReference type="InterPro" id="IPR043502">
    <property type="entry name" value="DNA/RNA_pol_sf"/>
</dbReference>
<dbReference type="AlphaFoldDB" id="A0A382HIE6"/>
<dbReference type="PANTHER" id="PTHR11076:SF33">
    <property type="entry name" value="DNA POLYMERASE KAPPA"/>
    <property type="match status" value="1"/>
</dbReference>
<dbReference type="InterPro" id="IPR043128">
    <property type="entry name" value="Rev_trsase/Diguanyl_cyclase"/>
</dbReference>
<dbReference type="SUPFAM" id="SSF56672">
    <property type="entry name" value="DNA/RNA polymerases"/>
    <property type="match status" value="1"/>
</dbReference>
<organism evidence="2">
    <name type="scientific">marine metagenome</name>
    <dbReference type="NCBI Taxonomy" id="408172"/>
    <lineage>
        <taxon>unclassified sequences</taxon>
        <taxon>metagenomes</taxon>
        <taxon>ecological metagenomes</taxon>
    </lineage>
</organism>
<dbReference type="GO" id="GO:0009432">
    <property type="term" value="P:SOS response"/>
    <property type="evidence" value="ECO:0007669"/>
    <property type="project" value="TreeGrafter"/>
</dbReference>
<dbReference type="EMBL" id="UINC01061074">
    <property type="protein sequence ID" value="SVB86261.1"/>
    <property type="molecule type" value="Genomic_DNA"/>
</dbReference>
<dbReference type="GO" id="GO:0003887">
    <property type="term" value="F:DNA-directed DNA polymerase activity"/>
    <property type="evidence" value="ECO:0007669"/>
    <property type="project" value="TreeGrafter"/>
</dbReference>
<dbReference type="Pfam" id="PF00817">
    <property type="entry name" value="IMS"/>
    <property type="match status" value="1"/>
</dbReference>
<feature type="domain" description="UmuC" evidence="1">
    <location>
        <begin position="9"/>
        <end position="146"/>
    </location>
</feature>
<evidence type="ECO:0000259" key="1">
    <source>
        <dbReference type="PROSITE" id="PS50173"/>
    </source>
</evidence>
<dbReference type="GO" id="GO:0005829">
    <property type="term" value="C:cytosol"/>
    <property type="evidence" value="ECO:0007669"/>
    <property type="project" value="TreeGrafter"/>
</dbReference>
<dbReference type="InterPro" id="IPR050116">
    <property type="entry name" value="DNA_polymerase-Y"/>
</dbReference>
<proteinExistence type="predicted"/>
<dbReference type="Gene3D" id="3.40.1170.60">
    <property type="match status" value="1"/>
</dbReference>
<name>A0A382HIE6_9ZZZZ</name>
<dbReference type="PANTHER" id="PTHR11076">
    <property type="entry name" value="DNA REPAIR POLYMERASE UMUC / TRANSFERASE FAMILY MEMBER"/>
    <property type="match status" value="1"/>
</dbReference>
<dbReference type="InterPro" id="IPR001126">
    <property type="entry name" value="UmuC"/>
</dbReference>
<accession>A0A382HIE6</accession>
<gene>
    <name evidence="2" type="ORF">METZ01_LOCUS239115</name>
</gene>
<dbReference type="PROSITE" id="PS50173">
    <property type="entry name" value="UMUC"/>
    <property type="match status" value="1"/>
</dbReference>